<dbReference type="Pfam" id="PF04879">
    <property type="entry name" value="Molybdop_Fe4S4"/>
    <property type="match status" value="1"/>
</dbReference>
<dbReference type="Proteomes" id="UP000521868">
    <property type="component" value="Unassembled WGS sequence"/>
</dbReference>
<dbReference type="Gene3D" id="3.40.228.10">
    <property type="entry name" value="Dimethylsulfoxide Reductase, domain 2"/>
    <property type="match status" value="1"/>
</dbReference>
<dbReference type="CDD" id="cd02780">
    <property type="entry name" value="MopB_CT_Tetrathionate_Arsenate-R"/>
    <property type="match status" value="1"/>
</dbReference>
<dbReference type="InterPro" id="IPR006963">
    <property type="entry name" value="Mopterin_OxRdtase_4Fe-4S_dom"/>
</dbReference>
<dbReference type="PANTHER" id="PTHR43742">
    <property type="entry name" value="TRIMETHYLAMINE-N-OXIDE REDUCTASE"/>
    <property type="match status" value="1"/>
</dbReference>
<dbReference type="PROSITE" id="PS51257">
    <property type="entry name" value="PROKAR_LIPOPROTEIN"/>
    <property type="match status" value="1"/>
</dbReference>
<evidence type="ECO:0000256" key="4">
    <source>
        <dbReference type="ARBA" id="ARBA00022505"/>
    </source>
</evidence>
<evidence type="ECO:0000256" key="3">
    <source>
        <dbReference type="ARBA" id="ARBA00022485"/>
    </source>
</evidence>
<comment type="caution">
    <text evidence="12">The sequence shown here is derived from an EMBL/GenBank/DDBJ whole genome shotgun (WGS) entry which is preliminary data.</text>
</comment>
<dbReference type="Pfam" id="PF00384">
    <property type="entry name" value="Molybdopterin"/>
    <property type="match status" value="1"/>
</dbReference>
<organism evidence="12 13">
    <name type="scientific">Ramlibacter lithotrophicus</name>
    <dbReference type="NCBI Taxonomy" id="2606681"/>
    <lineage>
        <taxon>Bacteria</taxon>
        <taxon>Pseudomonadati</taxon>
        <taxon>Pseudomonadota</taxon>
        <taxon>Betaproteobacteria</taxon>
        <taxon>Burkholderiales</taxon>
        <taxon>Comamonadaceae</taxon>
        <taxon>Ramlibacter</taxon>
    </lineage>
</organism>
<dbReference type="GO" id="GO:0051539">
    <property type="term" value="F:4 iron, 4 sulfur cluster binding"/>
    <property type="evidence" value="ECO:0007669"/>
    <property type="project" value="UniProtKB-KW"/>
</dbReference>
<dbReference type="InterPro" id="IPR009010">
    <property type="entry name" value="Asp_de-COase-like_dom_sf"/>
</dbReference>
<dbReference type="Pfam" id="PF01568">
    <property type="entry name" value="Molydop_binding"/>
    <property type="match status" value="1"/>
</dbReference>
<keyword evidence="9" id="KW-0411">Iron-sulfur</keyword>
<dbReference type="Gene3D" id="3.40.50.740">
    <property type="match status" value="1"/>
</dbReference>
<comment type="similarity">
    <text evidence="2">Belongs to the prokaryotic molybdopterin-containing oxidoreductase family.</text>
</comment>
<keyword evidence="4" id="KW-0500">Molybdenum</keyword>
<feature type="chain" id="PRO_5031219159" evidence="10">
    <location>
        <begin position="22"/>
        <end position="852"/>
    </location>
</feature>
<evidence type="ECO:0000313" key="12">
    <source>
        <dbReference type="EMBL" id="NKE68561.1"/>
    </source>
</evidence>
<dbReference type="AlphaFoldDB" id="A0A7X6I8F9"/>
<comment type="cofactor">
    <cofactor evidence="1">
        <name>Mo-bis(molybdopterin guanine dinucleotide)</name>
        <dbReference type="ChEBI" id="CHEBI:60539"/>
    </cofactor>
</comment>
<keyword evidence="7" id="KW-0560">Oxidoreductase</keyword>
<evidence type="ECO:0000256" key="6">
    <source>
        <dbReference type="ARBA" id="ARBA00022729"/>
    </source>
</evidence>
<protein>
    <submittedName>
        <fullName evidence="12">Molybdopterin-dependent oxidoreductase</fullName>
    </submittedName>
</protein>
<evidence type="ECO:0000256" key="8">
    <source>
        <dbReference type="ARBA" id="ARBA00023004"/>
    </source>
</evidence>
<dbReference type="InterPro" id="IPR006311">
    <property type="entry name" value="TAT_signal"/>
</dbReference>
<evidence type="ECO:0000256" key="10">
    <source>
        <dbReference type="SAM" id="SignalP"/>
    </source>
</evidence>
<dbReference type="InterPro" id="IPR037946">
    <property type="entry name" value="MopB_CT_Tetrathionate"/>
</dbReference>
<dbReference type="InterPro" id="IPR006656">
    <property type="entry name" value="Mopterin_OxRdtase"/>
</dbReference>
<dbReference type="InterPro" id="IPR050612">
    <property type="entry name" value="Prok_Mopterin_Oxidored"/>
</dbReference>
<evidence type="ECO:0000256" key="1">
    <source>
        <dbReference type="ARBA" id="ARBA00001942"/>
    </source>
</evidence>
<reference evidence="12 13" key="1">
    <citation type="journal article" date="2020" name="Nature">
        <title>Bacterial chemolithoautotrophy via manganese oxidation.</title>
        <authorList>
            <person name="Yu H."/>
            <person name="Leadbetter J.R."/>
        </authorList>
    </citation>
    <scope>NUCLEOTIDE SEQUENCE [LARGE SCALE GENOMIC DNA]</scope>
    <source>
        <strain evidence="12 13">RBP-1</strain>
    </source>
</reference>
<dbReference type="InterPro" id="IPR006657">
    <property type="entry name" value="MoPterin_dinucl-bd_dom"/>
</dbReference>
<keyword evidence="13" id="KW-1185">Reference proteome</keyword>
<feature type="signal peptide" evidence="10">
    <location>
        <begin position="1"/>
        <end position="21"/>
    </location>
</feature>
<evidence type="ECO:0000259" key="11">
    <source>
        <dbReference type="PROSITE" id="PS51669"/>
    </source>
</evidence>
<evidence type="ECO:0000256" key="7">
    <source>
        <dbReference type="ARBA" id="ARBA00023002"/>
    </source>
</evidence>
<evidence type="ECO:0000313" key="13">
    <source>
        <dbReference type="Proteomes" id="UP000521868"/>
    </source>
</evidence>
<dbReference type="SUPFAM" id="SSF50692">
    <property type="entry name" value="ADC-like"/>
    <property type="match status" value="1"/>
</dbReference>
<dbReference type="EMBL" id="VTOX01000011">
    <property type="protein sequence ID" value="NKE68561.1"/>
    <property type="molecule type" value="Genomic_DNA"/>
</dbReference>
<keyword evidence="5" id="KW-0479">Metal-binding</keyword>
<sequence>MRLTRRSFIMASGATAGLAVSGCAMLPRAPLHSALVPYKAKPSSPAQGEWVASTCQGCTQWCAIEIFAQNGRAVRVRGNQASKSNHGYVCPRGHMIPQQMYDPDRIKGPMKRTNPVKGRGIDPKFVPITWDEALDTVADKMIELRKAGETHKLVYLRGRYSSTSTELLYGTLPKVFGTPNYFSHSAICAEAEKMGPGLTQGFFGYRDYDLEKTNCLVAWGCDPLASNRMVPNAIHRVHEIAKRGTVIAVDPRLSNIGTKAHEWLPVNPGTDGALAGAMAHVLLTEGLWNRDFVGDFKDGRNQFVAGKAVDEAAFVEKETHGLVKWWNLELKDRTPAWAEKETLVPAAQIVRVARTMGKAAPKTVVWMGPGVAMNPRGTYAAMAVHALNGLLGSIDVEGGVWQSPTGPKLGSFPKADAYVDEQAKKAAANKKLDGRGAKDMPAMMGARPGSGVVTNNVANGMLKDPGAVKVMIASWANFNFSCTGADRWDKAMAKVPFFVHMVPNPSEMTQFADIVLPSTFNSAEGWSIITNMANGYAYAAIQQPTVKRLWDVKQEETEVMWLLAEKLKAKGFPNLFDYYSKEFKDPETGKAPATAMEFSAIATKMSSAPIWAAKEALPGDAPIKGWAEFRKKGMFSGARYPLKKNWGGKFATATKKFEFYSETLKKGLLEHAKKYETTPDDILAVSGYLARGELAFVPHYEAPKRHGSVQDYPFAFVDYKSRLNREGRSANLPWYQEFKKVDPGDVSWNDVVKMNPADGEKLGLKSGDTVRITSPAGAIVTQLRLWEGVRPGTVAKCYGQGHWAYGRVAAKDYAKAIPNGANNNELLVDDYDRLSGSTARNGGFTGVRVQKV</sequence>
<keyword evidence="3" id="KW-0004">4Fe-4S</keyword>
<dbReference type="SMART" id="SM00926">
    <property type="entry name" value="Molybdop_Fe4S4"/>
    <property type="match status" value="1"/>
</dbReference>
<keyword evidence="6 10" id="KW-0732">Signal</keyword>
<keyword evidence="8" id="KW-0408">Iron</keyword>
<dbReference type="PANTHER" id="PTHR43742:SF9">
    <property type="entry name" value="TETRATHIONATE REDUCTASE SUBUNIT A"/>
    <property type="match status" value="1"/>
</dbReference>
<evidence type="ECO:0000256" key="5">
    <source>
        <dbReference type="ARBA" id="ARBA00022723"/>
    </source>
</evidence>
<dbReference type="SUPFAM" id="SSF53706">
    <property type="entry name" value="Formate dehydrogenase/DMSO reductase, domains 1-3"/>
    <property type="match status" value="1"/>
</dbReference>
<gene>
    <name evidence="12" type="ORF">RAMLITH_22330</name>
</gene>
<accession>A0A7X6I8F9</accession>
<dbReference type="GO" id="GO:0043546">
    <property type="term" value="F:molybdopterin cofactor binding"/>
    <property type="evidence" value="ECO:0007669"/>
    <property type="project" value="InterPro"/>
</dbReference>
<feature type="domain" description="4Fe-4S Mo/W bis-MGD-type" evidence="11">
    <location>
        <begin position="48"/>
        <end position="104"/>
    </location>
</feature>
<dbReference type="RefSeq" id="WP_168109690.1">
    <property type="nucleotide sequence ID" value="NZ_VTOX01000011.1"/>
</dbReference>
<evidence type="ECO:0000256" key="2">
    <source>
        <dbReference type="ARBA" id="ARBA00010312"/>
    </source>
</evidence>
<dbReference type="Gene3D" id="2.20.25.90">
    <property type="entry name" value="ADC-like domains"/>
    <property type="match status" value="1"/>
</dbReference>
<proteinExistence type="inferred from homology"/>
<name>A0A7X6I8F9_9BURK</name>
<dbReference type="PROSITE" id="PS51669">
    <property type="entry name" value="4FE4S_MOW_BIS_MGD"/>
    <property type="match status" value="1"/>
</dbReference>
<dbReference type="PROSITE" id="PS51318">
    <property type="entry name" value="TAT"/>
    <property type="match status" value="1"/>
</dbReference>
<evidence type="ECO:0000256" key="9">
    <source>
        <dbReference type="ARBA" id="ARBA00023014"/>
    </source>
</evidence>
<dbReference type="GO" id="GO:0016491">
    <property type="term" value="F:oxidoreductase activity"/>
    <property type="evidence" value="ECO:0007669"/>
    <property type="project" value="UniProtKB-KW"/>
</dbReference>
<dbReference type="Gene3D" id="2.40.40.20">
    <property type="match status" value="1"/>
</dbReference>
<dbReference type="GO" id="GO:0046872">
    <property type="term" value="F:metal ion binding"/>
    <property type="evidence" value="ECO:0007669"/>
    <property type="project" value="UniProtKB-KW"/>
</dbReference>